<evidence type="ECO:0000313" key="11">
    <source>
        <dbReference type="EMBL" id="TFD99051.1"/>
    </source>
</evidence>
<evidence type="ECO:0000256" key="4">
    <source>
        <dbReference type="ARBA" id="ARBA00022496"/>
    </source>
</evidence>
<dbReference type="OrthoDB" id="9787851at2"/>
<evidence type="ECO:0000256" key="2">
    <source>
        <dbReference type="ARBA" id="ARBA00022448"/>
    </source>
</evidence>
<dbReference type="EMBL" id="SOML01000001">
    <property type="protein sequence ID" value="TFD99051.1"/>
    <property type="molecule type" value="Genomic_DNA"/>
</dbReference>
<dbReference type="GO" id="GO:0005886">
    <property type="term" value="C:plasma membrane"/>
    <property type="evidence" value="ECO:0007669"/>
    <property type="project" value="UniProtKB-SubCell"/>
</dbReference>
<evidence type="ECO:0000256" key="9">
    <source>
        <dbReference type="ARBA" id="ARBA00023136"/>
    </source>
</evidence>
<dbReference type="InterPro" id="IPR027417">
    <property type="entry name" value="P-loop_NTPase"/>
</dbReference>
<dbReference type="GO" id="GO:0006826">
    <property type="term" value="P:iron ion transport"/>
    <property type="evidence" value="ECO:0007669"/>
    <property type="project" value="UniProtKB-KW"/>
</dbReference>
<dbReference type="SMART" id="SM00382">
    <property type="entry name" value="AAA"/>
    <property type="match status" value="1"/>
</dbReference>
<proteinExistence type="predicted"/>
<dbReference type="SUPFAM" id="SSF52540">
    <property type="entry name" value="P-loop containing nucleoside triphosphate hydrolases"/>
    <property type="match status" value="1"/>
</dbReference>
<gene>
    <name evidence="11" type="ORF">E2605_02915</name>
</gene>
<keyword evidence="7" id="KW-0408">Iron</keyword>
<dbReference type="InterPro" id="IPR051535">
    <property type="entry name" value="Siderophore_ABC-ATPase"/>
</dbReference>
<dbReference type="PANTHER" id="PTHR42771:SF2">
    <property type="entry name" value="IRON(3+)-HYDROXAMATE IMPORT ATP-BINDING PROTEIN FHUC"/>
    <property type="match status" value="1"/>
</dbReference>
<organism evidence="11 12">
    <name type="scientific">Dysgonomonas capnocytophagoides</name>
    <dbReference type="NCBI Taxonomy" id="45254"/>
    <lineage>
        <taxon>Bacteria</taxon>
        <taxon>Pseudomonadati</taxon>
        <taxon>Bacteroidota</taxon>
        <taxon>Bacteroidia</taxon>
        <taxon>Bacteroidales</taxon>
        <taxon>Dysgonomonadaceae</taxon>
        <taxon>Dysgonomonas</taxon>
    </lineage>
</organism>
<dbReference type="PANTHER" id="PTHR42771">
    <property type="entry name" value="IRON(3+)-HYDROXAMATE IMPORT ATP-BINDING PROTEIN FHUC"/>
    <property type="match status" value="1"/>
</dbReference>
<protein>
    <submittedName>
        <fullName evidence="11">ABC transporter ATP-binding protein</fullName>
    </submittedName>
</protein>
<sequence length="346" mass="39112">MNDYIFPYEKEIVKLRLVTTGYNDRKSEKIVSKDISVSISNGELVSLIGANGCGKSTLMRCIGGLQSVLGGDIQIKGKDVSKMSSMERARSLSLVLTDQIEATNLTVYDIVSNGRYPHIGYLGKLSENDWMIIDKSLDICFLRGWGDRIYSSLSDGEKQRALIARALSQDTPLMLLDEPTAHLDLPNRVEMMRMLNELAKKTGKAILISTHELDLAMHWSDTIWLMNTKGGLIRGIPEDIVLSAKISECFSNKNIFFDMQSGNFKSNKENTHLVTIQGEGIRRIWTERALERIGFVNSDISEGIPIITVFEDNWKLSFNKTEQIYYSLEDILGTLRTDNYWHSILK</sequence>
<evidence type="ECO:0000256" key="3">
    <source>
        <dbReference type="ARBA" id="ARBA00022475"/>
    </source>
</evidence>
<keyword evidence="5" id="KW-0547">Nucleotide-binding</keyword>
<comment type="subcellular location">
    <subcellularLocation>
        <location evidence="1">Cell membrane</location>
        <topology evidence="1">Peripheral membrane protein</topology>
    </subcellularLocation>
</comment>
<reference evidence="11 12" key="1">
    <citation type="submission" date="2019-03" db="EMBL/GenBank/DDBJ databases">
        <title>San Antonio Military Medical Center submission to MRSN (WRAIR), pending publication.</title>
        <authorList>
            <person name="Blyth D.M."/>
            <person name="Mccarthy S.L."/>
            <person name="Schall S.E."/>
            <person name="Stam J.A."/>
            <person name="Ong A.C."/>
            <person name="Mcgann P.T."/>
        </authorList>
    </citation>
    <scope>NUCLEOTIDE SEQUENCE [LARGE SCALE GENOMIC DNA]</scope>
    <source>
        <strain evidence="11 12">MRSN571793</strain>
    </source>
</reference>
<evidence type="ECO:0000256" key="6">
    <source>
        <dbReference type="ARBA" id="ARBA00022840"/>
    </source>
</evidence>
<dbReference type="Proteomes" id="UP000297861">
    <property type="component" value="Unassembled WGS sequence"/>
</dbReference>
<keyword evidence="6 11" id="KW-0067">ATP-binding</keyword>
<evidence type="ECO:0000256" key="8">
    <source>
        <dbReference type="ARBA" id="ARBA00023065"/>
    </source>
</evidence>
<keyword evidence="9" id="KW-0472">Membrane</keyword>
<name>A0A4Y8L9S3_9BACT</name>
<keyword evidence="3" id="KW-1003">Cell membrane</keyword>
<dbReference type="GO" id="GO:0005524">
    <property type="term" value="F:ATP binding"/>
    <property type="evidence" value="ECO:0007669"/>
    <property type="project" value="UniProtKB-KW"/>
</dbReference>
<dbReference type="PROSITE" id="PS50893">
    <property type="entry name" value="ABC_TRANSPORTER_2"/>
    <property type="match status" value="1"/>
</dbReference>
<keyword evidence="4" id="KW-0410">Iron transport</keyword>
<dbReference type="InterPro" id="IPR003439">
    <property type="entry name" value="ABC_transporter-like_ATP-bd"/>
</dbReference>
<dbReference type="Gene3D" id="3.40.50.300">
    <property type="entry name" value="P-loop containing nucleotide triphosphate hydrolases"/>
    <property type="match status" value="1"/>
</dbReference>
<comment type="caution">
    <text evidence="11">The sequence shown here is derived from an EMBL/GenBank/DDBJ whole genome shotgun (WGS) entry which is preliminary data.</text>
</comment>
<evidence type="ECO:0000259" key="10">
    <source>
        <dbReference type="PROSITE" id="PS50893"/>
    </source>
</evidence>
<keyword evidence="12" id="KW-1185">Reference proteome</keyword>
<dbReference type="InterPro" id="IPR003593">
    <property type="entry name" value="AAA+_ATPase"/>
</dbReference>
<evidence type="ECO:0000256" key="7">
    <source>
        <dbReference type="ARBA" id="ARBA00023004"/>
    </source>
</evidence>
<dbReference type="CDD" id="cd03214">
    <property type="entry name" value="ABC_Iron-Siderophores_B12_Hemin"/>
    <property type="match status" value="1"/>
</dbReference>
<keyword evidence="8" id="KW-0406">Ion transport</keyword>
<dbReference type="Pfam" id="PF00005">
    <property type="entry name" value="ABC_tran"/>
    <property type="match status" value="1"/>
</dbReference>
<dbReference type="AlphaFoldDB" id="A0A4Y8L9S3"/>
<feature type="domain" description="ABC transporter" evidence="10">
    <location>
        <begin position="15"/>
        <end position="253"/>
    </location>
</feature>
<evidence type="ECO:0000256" key="5">
    <source>
        <dbReference type="ARBA" id="ARBA00022741"/>
    </source>
</evidence>
<dbReference type="RefSeq" id="WP_134435433.1">
    <property type="nucleotide sequence ID" value="NZ_SOML01000001.1"/>
</dbReference>
<accession>A0A4Y8L9S3</accession>
<dbReference type="STRING" id="1121485.GCA_000426485_00260"/>
<evidence type="ECO:0000313" key="12">
    <source>
        <dbReference type="Proteomes" id="UP000297861"/>
    </source>
</evidence>
<dbReference type="GO" id="GO:0016887">
    <property type="term" value="F:ATP hydrolysis activity"/>
    <property type="evidence" value="ECO:0007669"/>
    <property type="project" value="InterPro"/>
</dbReference>
<evidence type="ECO:0000256" key="1">
    <source>
        <dbReference type="ARBA" id="ARBA00004202"/>
    </source>
</evidence>
<keyword evidence="2" id="KW-0813">Transport</keyword>